<dbReference type="KEGG" id="emc:129324371"/>
<dbReference type="PROSITE" id="PS50011">
    <property type="entry name" value="PROTEIN_KINASE_DOM"/>
    <property type="match status" value="1"/>
</dbReference>
<reference evidence="23" key="1">
    <citation type="submission" date="2025-08" db="UniProtKB">
        <authorList>
            <consortium name="RefSeq"/>
        </authorList>
    </citation>
    <scope>IDENTIFICATION</scope>
    <source>
        <tissue evidence="23">Blood</tissue>
    </source>
</reference>
<dbReference type="InterPro" id="IPR036305">
    <property type="entry name" value="RGS_sf"/>
</dbReference>
<dbReference type="SMART" id="SM00220">
    <property type="entry name" value="S_TKc"/>
    <property type="match status" value="1"/>
</dbReference>
<dbReference type="PROSITE" id="PS00108">
    <property type="entry name" value="PROTEIN_KINASE_ST"/>
    <property type="match status" value="1"/>
</dbReference>
<dbReference type="PRINTS" id="PR00109">
    <property type="entry name" value="TYRKINASE"/>
</dbReference>
<dbReference type="InterPro" id="IPR051681">
    <property type="entry name" value="Ser/Thr_Kinases-Pseudokinases"/>
</dbReference>
<comment type="catalytic activity">
    <reaction evidence="11 13">
        <text>L-threonyl-[protein] + ATP = O-phospho-L-threonyl-[protein] + ADP + H(+)</text>
        <dbReference type="Rhea" id="RHEA:46608"/>
        <dbReference type="Rhea" id="RHEA-COMP:11060"/>
        <dbReference type="Rhea" id="RHEA-COMP:11605"/>
        <dbReference type="ChEBI" id="CHEBI:15378"/>
        <dbReference type="ChEBI" id="CHEBI:30013"/>
        <dbReference type="ChEBI" id="CHEBI:30616"/>
        <dbReference type="ChEBI" id="CHEBI:61977"/>
        <dbReference type="ChEBI" id="CHEBI:456216"/>
        <dbReference type="EC" id="2.7.11.25"/>
    </reaction>
</comment>
<dbReference type="Pfam" id="PF14604">
    <property type="entry name" value="SH3_9"/>
    <property type="match status" value="1"/>
</dbReference>
<dbReference type="EC" id="2.7.11.25" evidence="3 13"/>
<proteinExistence type="inferred from homology"/>
<accession>A0AA97KQN0</accession>
<evidence type="ECO:0000256" key="8">
    <source>
        <dbReference type="ARBA" id="ARBA00022741"/>
    </source>
</evidence>
<dbReference type="AlphaFoldDB" id="A0AA97KQN0"/>
<keyword evidence="5 13" id="KW-0723">Serine/threonine-protein kinase</keyword>
<keyword evidence="4 16" id="KW-0728">SH3 domain</keyword>
<feature type="binding site" evidence="15 17">
    <location>
        <position position="170"/>
    </location>
    <ligand>
        <name>ATP</name>
        <dbReference type="ChEBI" id="CHEBI:30616"/>
    </ligand>
</feature>
<evidence type="ECO:0000256" key="16">
    <source>
        <dbReference type="PROSITE-ProRule" id="PRU00192"/>
    </source>
</evidence>
<dbReference type="InterPro" id="IPR008271">
    <property type="entry name" value="Ser/Thr_kinase_AS"/>
</dbReference>
<dbReference type="RefSeq" id="XP_054827584.1">
    <property type="nucleotide sequence ID" value="XM_054971609.1"/>
</dbReference>
<dbReference type="InterPro" id="IPR011009">
    <property type="entry name" value="Kinase-like_dom_sf"/>
</dbReference>
<feature type="region of interest" description="Disordered" evidence="19">
    <location>
        <begin position="564"/>
        <end position="616"/>
    </location>
</feature>
<dbReference type="PANTHER" id="PTHR44329">
    <property type="entry name" value="SERINE/THREONINE-PROTEIN KINASE TNNI3K-RELATED"/>
    <property type="match status" value="1"/>
</dbReference>
<feature type="domain" description="Protein kinase" evidence="21">
    <location>
        <begin position="143"/>
        <end position="411"/>
    </location>
</feature>
<comment type="activity regulation">
    <text evidence="13">Homodimerization via the leucine zipper domains is required for autophosphorylation.</text>
</comment>
<feature type="compositionally biased region" description="Polar residues" evidence="19">
    <location>
        <begin position="599"/>
        <end position="608"/>
    </location>
</feature>
<keyword evidence="6 13" id="KW-0808">Transferase</keyword>
<dbReference type="GO" id="GO:0005524">
    <property type="term" value="F:ATP binding"/>
    <property type="evidence" value="ECO:0007669"/>
    <property type="project" value="UniProtKB-UniRule"/>
</dbReference>
<comment type="subunit">
    <text evidence="13">Homodimer.</text>
</comment>
<feature type="coiled-coil region" evidence="18">
    <location>
        <begin position="422"/>
        <end position="489"/>
    </location>
</feature>
<dbReference type="Gene3D" id="3.30.200.20">
    <property type="entry name" value="Phosphorylase Kinase, domain 1"/>
    <property type="match status" value="1"/>
</dbReference>
<evidence type="ECO:0000313" key="23">
    <source>
        <dbReference type="RefSeq" id="XP_054827584.1"/>
    </source>
</evidence>
<feature type="region of interest" description="Disordered" evidence="19">
    <location>
        <begin position="687"/>
        <end position="718"/>
    </location>
</feature>
<feature type="binding site" evidence="15">
    <location>
        <begin position="149"/>
        <end position="157"/>
    </location>
    <ligand>
        <name>ATP</name>
        <dbReference type="ChEBI" id="CHEBI:30616"/>
    </ligand>
</feature>
<protein>
    <recommendedName>
        <fullName evidence="3 13">Mitogen-activated protein kinase kinase kinase</fullName>
        <ecNumber evidence="3 13">2.7.11.25</ecNumber>
    </recommendedName>
</protein>
<evidence type="ECO:0000256" key="2">
    <source>
        <dbReference type="ARBA" id="ARBA00006529"/>
    </source>
</evidence>
<keyword evidence="9 13" id="KW-0418">Kinase</keyword>
<dbReference type="Pfam" id="PF07714">
    <property type="entry name" value="PK_Tyr_Ser-Thr"/>
    <property type="match status" value="1"/>
</dbReference>
<evidence type="ECO:0000259" key="20">
    <source>
        <dbReference type="PROSITE" id="PS50002"/>
    </source>
</evidence>
<feature type="region of interest" description="Disordered" evidence="19">
    <location>
        <begin position="760"/>
        <end position="796"/>
    </location>
</feature>
<dbReference type="CDD" id="cd12059">
    <property type="entry name" value="SH3_MLK1-3"/>
    <property type="match status" value="1"/>
</dbReference>
<evidence type="ECO:0000256" key="17">
    <source>
        <dbReference type="PROSITE-ProRule" id="PRU10141"/>
    </source>
</evidence>
<evidence type="ECO:0000256" key="19">
    <source>
        <dbReference type="SAM" id="MobiDB-lite"/>
    </source>
</evidence>
<dbReference type="CTD" id="4293"/>
<dbReference type="InterPro" id="IPR001452">
    <property type="entry name" value="SH3_domain"/>
</dbReference>
<feature type="compositionally biased region" description="Polar residues" evidence="19">
    <location>
        <begin position="564"/>
        <end position="578"/>
    </location>
</feature>
<evidence type="ECO:0000256" key="18">
    <source>
        <dbReference type="SAM" id="Coils"/>
    </source>
</evidence>
<dbReference type="InterPro" id="IPR017441">
    <property type="entry name" value="Protein_kinase_ATP_BS"/>
</dbReference>
<organism evidence="22 23">
    <name type="scientific">Eublepharis macularius</name>
    <name type="common">Leopard gecko</name>
    <name type="synonym">Cyrtodactylus macularius</name>
    <dbReference type="NCBI Taxonomy" id="481883"/>
    <lineage>
        <taxon>Eukaryota</taxon>
        <taxon>Metazoa</taxon>
        <taxon>Chordata</taxon>
        <taxon>Craniata</taxon>
        <taxon>Vertebrata</taxon>
        <taxon>Euteleostomi</taxon>
        <taxon>Lepidosauria</taxon>
        <taxon>Squamata</taxon>
        <taxon>Bifurcata</taxon>
        <taxon>Gekkota</taxon>
        <taxon>Eublepharidae</taxon>
        <taxon>Eublepharinae</taxon>
        <taxon>Eublepharis</taxon>
    </lineage>
</organism>
<dbReference type="FunFam" id="1.10.510.10:FF:000076">
    <property type="entry name" value="Mitogen-activated protein kinase kinase kinase"/>
    <property type="match status" value="1"/>
</dbReference>
<dbReference type="SUPFAM" id="SSF48097">
    <property type="entry name" value="Regulator of G-protein signaling, RGS"/>
    <property type="match status" value="1"/>
</dbReference>
<comment type="cofactor">
    <cofactor evidence="1">
        <name>Mg(2+)</name>
        <dbReference type="ChEBI" id="CHEBI:18420"/>
    </cofactor>
</comment>
<dbReference type="PROSITE" id="PS50002">
    <property type="entry name" value="SH3"/>
    <property type="match status" value="1"/>
</dbReference>
<comment type="catalytic activity">
    <reaction evidence="12">
        <text>L-seryl-[protein] + ATP = O-phospho-L-seryl-[protein] + ADP + H(+)</text>
        <dbReference type="Rhea" id="RHEA:17989"/>
        <dbReference type="Rhea" id="RHEA-COMP:9863"/>
        <dbReference type="Rhea" id="RHEA-COMP:11604"/>
        <dbReference type="ChEBI" id="CHEBI:15378"/>
        <dbReference type="ChEBI" id="CHEBI:29999"/>
        <dbReference type="ChEBI" id="CHEBI:30616"/>
        <dbReference type="ChEBI" id="CHEBI:83421"/>
        <dbReference type="ChEBI" id="CHEBI:456216"/>
        <dbReference type="EC" id="2.7.11.25"/>
    </reaction>
</comment>
<evidence type="ECO:0000256" key="3">
    <source>
        <dbReference type="ARBA" id="ARBA00012406"/>
    </source>
</evidence>
<evidence type="ECO:0000256" key="9">
    <source>
        <dbReference type="ARBA" id="ARBA00022777"/>
    </source>
</evidence>
<dbReference type="SUPFAM" id="SSF50044">
    <property type="entry name" value="SH3-domain"/>
    <property type="match status" value="1"/>
</dbReference>
<evidence type="ECO:0000256" key="5">
    <source>
        <dbReference type="ARBA" id="ARBA00022527"/>
    </source>
</evidence>
<dbReference type="FunFam" id="3.30.200.20:FF:000085">
    <property type="entry name" value="Mitogen-activated protein kinase kinase kinase"/>
    <property type="match status" value="1"/>
</dbReference>
<evidence type="ECO:0000256" key="12">
    <source>
        <dbReference type="ARBA" id="ARBA00048329"/>
    </source>
</evidence>
<dbReference type="PIRSF" id="PIRSF000556">
    <property type="entry name" value="MAPKKK9_11"/>
    <property type="match status" value="1"/>
</dbReference>
<evidence type="ECO:0000256" key="1">
    <source>
        <dbReference type="ARBA" id="ARBA00001946"/>
    </source>
</evidence>
<dbReference type="InterPro" id="IPR016231">
    <property type="entry name" value="MLK1-4"/>
</dbReference>
<keyword evidence="10 13" id="KW-0067">ATP-binding</keyword>
<comment type="similarity">
    <text evidence="2 13">Belongs to the protein kinase superfamily. STE Ser/Thr protein kinase family. MAP kinase kinase kinase subfamily.</text>
</comment>
<evidence type="ECO:0000256" key="6">
    <source>
        <dbReference type="ARBA" id="ARBA00022679"/>
    </source>
</evidence>
<dbReference type="SUPFAM" id="SSF56112">
    <property type="entry name" value="Protein kinase-like (PK-like)"/>
    <property type="match status" value="1"/>
</dbReference>
<feature type="compositionally biased region" description="Polar residues" evidence="19">
    <location>
        <begin position="663"/>
        <end position="673"/>
    </location>
</feature>
<dbReference type="GeneID" id="129324371"/>
<evidence type="ECO:0000256" key="7">
    <source>
        <dbReference type="ARBA" id="ARBA00022737"/>
    </source>
</evidence>
<evidence type="ECO:0000256" key="14">
    <source>
        <dbReference type="PIRSR" id="PIRSR000556-1"/>
    </source>
</evidence>
<dbReference type="PROSITE" id="PS00107">
    <property type="entry name" value="PROTEIN_KINASE_ATP"/>
    <property type="match status" value="1"/>
</dbReference>
<dbReference type="Gene3D" id="1.10.510.10">
    <property type="entry name" value="Transferase(Phosphotransferase) domain 1"/>
    <property type="match status" value="1"/>
</dbReference>
<evidence type="ECO:0000256" key="13">
    <source>
        <dbReference type="PIRNR" id="PIRNR000556"/>
    </source>
</evidence>
<feature type="region of interest" description="Disordered" evidence="19">
    <location>
        <begin position="916"/>
        <end position="1012"/>
    </location>
</feature>
<sequence>MEPFAGRSPHRSRPPLLLLAEGEDEDEGAAAAAARMASPGWGKAGAGAGLWTAVFEYEACGEDELSLRPGDVVQVLSQDSQVSGDEGWWTGRIDQHVGIFPSNYVSRSSSCRRRLRHGAAPELQPHYSQPPAIQLLEIDFSELVLEEVIGIGGFGKVYRALWIGDEVAVKAARYDPDEDISETIENVRQEAKLFAMLKHPNIIALKGVCLKEPNLCLVMEFARGGSLNRVLSGKRIPPDILVNWAVQIAGGMNYLHDEAVVPIIHRDLKSSNILILEKIENGDLSNKNLKITDFGLAREWHKTTKMSAAGTYAWMAPEVIRSSMFSKGSDVWSYGVLLWELLTGEVPFRGIDGLAVAYGVAMNKLALPIPSTCPEPFARLMEDCWNADPHSRPSFANILNQLTNIEESGFFEMPKDSFHSLQEDWKHEIQEMFDQLRAKEKELRTWEEELTRAAVQQKNHEQLLRQREQELAEREIDILERELNIIIHQLCQDKPLVKKRMGKFRKNRLRLKDGNRISLPLDFQHKFTVQASPTMDKRKSLISSCSSPPASPTIIPRLRAIQLTPNESNKTYGRSSVFQKEEEGEEERRGPKKKGRTWGPSSFCQKELTTGEDGPKVLGDGYKQWSSVPNLGKVQRTAAALPGFSSLTEMENEDSDSLKNGESKLQQSPGSNKSYLCIPFQKNEDWDGQFSDANESTPVNSATSTPQLTPTNSLKRGSSNHKRCELAFLGCAAVLAASGLGFDLLEVGKCQLLTQDELEAPKEEKKKRDSIFQRAGRSHQSTSPPSRTLLKKEEPTLLLGKPSSSLTLLSLSSISECNSTRSLLRSDSEEIVVYEMPVSPVTVKAPLPVVSNPLVNIRVEKFKQDPNQSLTPTHVTLSSEAHQGGHRRTPSDGAIKVAGLLANGYPSSYSPTGALGAGVLKTPSPSQGANEVPRLPDPNLIFPPTPRRYNAQQDSTLERPKTLEFLPRPRPSSNRQRLDPWWSISPSNARGESSANSSSTETSSNLDSCFASSSSTVEERPALLPFHVRLPEEEQTLLDMDAEGQSQDSTIPLCRTKLKTHKPTAYELKQDFWS</sequence>
<dbReference type="Gene3D" id="2.30.30.40">
    <property type="entry name" value="SH3 Domains"/>
    <property type="match status" value="1"/>
</dbReference>
<evidence type="ECO:0000256" key="11">
    <source>
        <dbReference type="ARBA" id="ARBA00047559"/>
    </source>
</evidence>
<keyword evidence="22" id="KW-1185">Reference proteome</keyword>
<keyword evidence="7" id="KW-0677">Repeat</keyword>
<dbReference type="PANTHER" id="PTHR44329:SF35">
    <property type="entry name" value="MITOGEN-ACTIVATED PROTEIN KINASE KINASE KINASE 9"/>
    <property type="match status" value="1"/>
</dbReference>
<evidence type="ECO:0000256" key="15">
    <source>
        <dbReference type="PIRSR" id="PIRSR000556-2"/>
    </source>
</evidence>
<dbReference type="InterPro" id="IPR036028">
    <property type="entry name" value="SH3-like_dom_sf"/>
</dbReference>
<gene>
    <name evidence="23" type="primary">MAP3K9</name>
</gene>
<evidence type="ECO:0000256" key="10">
    <source>
        <dbReference type="ARBA" id="ARBA00022840"/>
    </source>
</evidence>
<feature type="domain" description="SH3" evidence="20">
    <location>
        <begin position="46"/>
        <end position="110"/>
    </location>
</feature>
<feature type="compositionally biased region" description="Polar residues" evidence="19">
    <location>
        <begin position="691"/>
        <end position="717"/>
    </location>
</feature>
<dbReference type="GO" id="GO:0004706">
    <property type="term" value="F:JUN kinase kinase kinase activity"/>
    <property type="evidence" value="ECO:0007669"/>
    <property type="project" value="TreeGrafter"/>
</dbReference>
<dbReference type="InterPro" id="IPR001245">
    <property type="entry name" value="Ser-Thr/Tyr_kinase_cat_dom"/>
</dbReference>
<evidence type="ECO:0000256" key="4">
    <source>
        <dbReference type="ARBA" id="ARBA00022443"/>
    </source>
</evidence>
<dbReference type="InterPro" id="IPR035779">
    <property type="entry name" value="MLK1-3_SH3"/>
</dbReference>
<feature type="compositionally biased region" description="Basic and acidic residues" evidence="19">
    <location>
        <begin position="760"/>
        <end position="771"/>
    </location>
</feature>
<evidence type="ECO:0000313" key="22">
    <source>
        <dbReference type="Proteomes" id="UP001190640"/>
    </source>
</evidence>
<feature type="region of interest" description="Disordered" evidence="19">
    <location>
        <begin position="644"/>
        <end position="673"/>
    </location>
</feature>
<name>A0AA97KQN0_EUBMA</name>
<keyword evidence="18" id="KW-0175">Coiled coil</keyword>
<keyword evidence="8 13" id="KW-0547">Nucleotide-binding</keyword>
<feature type="active site" description="Proton acceptor" evidence="14">
    <location>
        <position position="267"/>
    </location>
</feature>
<dbReference type="PRINTS" id="PR00452">
    <property type="entry name" value="SH3DOMAIN"/>
</dbReference>
<dbReference type="InterPro" id="IPR000719">
    <property type="entry name" value="Prot_kinase_dom"/>
</dbReference>
<dbReference type="Proteomes" id="UP001190640">
    <property type="component" value="Chromosome 2"/>
</dbReference>
<evidence type="ECO:0000259" key="21">
    <source>
        <dbReference type="PROSITE" id="PS50011"/>
    </source>
</evidence>
<dbReference type="SMART" id="SM00326">
    <property type="entry name" value="SH3"/>
    <property type="match status" value="1"/>
</dbReference>
<feature type="compositionally biased region" description="Low complexity" evidence="19">
    <location>
        <begin position="987"/>
        <end position="1004"/>
    </location>
</feature>